<dbReference type="Proteomes" id="UP000494106">
    <property type="component" value="Unassembled WGS sequence"/>
</dbReference>
<dbReference type="GO" id="GO:0008270">
    <property type="term" value="F:zinc ion binding"/>
    <property type="evidence" value="ECO:0007669"/>
    <property type="project" value="UniProtKB-KW"/>
</dbReference>
<protein>
    <recommendedName>
        <fullName evidence="6">THAP-type domain-containing protein</fullName>
    </recommendedName>
</protein>
<dbReference type="GO" id="GO:0003677">
    <property type="term" value="F:DNA binding"/>
    <property type="evidence" value="ECO:0007669"/>
    <property type="project" value="UniProtKB-UniRule"/>
</dbReference>
<evidence type="ECO:0000256" key="1">
    <source>
        <dbReference type="ARBA" id="ARBA00022723"/>
    </source>
</evidence>
<dbReference type="AlphaFoldDB" id="A0A8S0YZC0"/>
<evidence type="ECO:0000256" key="3">
    <source>
        <dbReference type="ARBA" id="ARBA00022833"/>
    </source>
</evidence>
<evidence type="ECO:0000256" key="5">
    <source>
        <dbReference type="PROSITE-ProRule" id="PRU00309"/>
    </source>
</evidence>
<dbReference type="PROSITE" id="PS50950">
    <property type="entry name" value="ZF_THAP"/>
    <property type="match status" value="1"/>
</dbReference>
<keyword evidence="4 5" id="KW-0238">DNA-binding</keyword>
<name>A0A8S0YZC0_ARCPL</name>
<gene>
    <name evidence="7" type="ORF">APLA_LOCUS2371</name>
</gene>
<dbReference type="SUPFAM" id="SSF57716">
    <property type="entry name" value="Glucocorticoid receptor-like (DNA-binding domain)"/>
    <property type="match status" value="1"/>
</dbReference>
<sequence>MACTVSGCSSRVGVLTENNENVSFHRFPADVDLKKSWVKNLHGFLPKIDRTTQTENIGETAIDTKL</sequence>
<comment type="caution">
    <text evidence="7">The sequence shown here is derived from an EMBL/GenBank/DDBJ whole genome shotgun (WGS) entry which is preliminary data.</text>
</comment>
<keyword evidence="8" id="KW-1185">Reference proteome</keyword>
<feature type="domain" description="THAP-type" evidence="6">
    <location>
        <begin position="1"/>
        <end position="66"/>
    </location>
</feature>
<evidence type="ECO:0000313" key="7">
    <source>
        <dbReference type="EMBL" id="CAB3225144.1"/>
    </source>
</evidence>
<organism evidence="7 8">
    <name type="scientific">Arctia plantaginis</name>
    <name type="common">Wood tiger moth</name>
    <name type="synonym">Phalaena plantaginis</name>
    <dbReference type="NCBI Taxonomy" id="874455"/>
    <lineage>
        <taxon>Eukaryota</taxon>
        <taxon>Metazoa</taxon>
        <taxon>Ecdysozoa</taxon>
        <taxon>Arthropoda</taxon>
        <taxon>Hexapoda</taxon>
        <taxon>Insecta</taxon>
        <taxon>Pterygota</taxon>
        <taxon>Neoptera</taxon>
        <taxon>Endopterygota</taxon>
        <taxon>Lepidoptera</taxon>
        <taxon>Glossata</taxon>
        <taxon>Ditrysia</taxon>
        <taxon>Noctuoidea</taxon>
        <taxon>Erebidae</taxon>
        <taxon>Arctiinae</taxon>
        <taxon>Arctia</taxon>
    </lineage>
</organism>
<evidence type="ECO:0000256" key="4">
    <source>
        <dbReference type="ARBA" id="ARBA00023125"/>
    </source>
</evidence>
<dbReference type="InterPro" id="IPR006612">
    <property type="entry name" value="THAP_Znf"/>
</dbReference>
<proteinExistence type="predicted"/>
<dbReference type="Pfam" id="PF05485">
    <property type="entry name" value="THAP"/>
    <property type="match status" value="1"/>
</dbReference>
<dbReference type="EMBL" id="CADEBC010000205">
    <property type="protein sequence ID" value="CAB3225144.1"/>
    <property type="molecule type" value="Genomic_DNA"/>
</dbReference>
<reference evidence="7 8" key="1">
    <citation type="submission" date="2020-04" db="EMBL/GenBank/DDBJ databases">
        <authorList>
            <person name="Wallbank WR R."/>
            <person name="Pardo Diaz C."/>
            <person name="Kozak K."/>
            <person name="Martin S."/>
            <person name="Jiggins C."/>
            <person name="Moest M."/>
            <person name="Warren A I."/>
            <person name="Byers J.R.P. K."/>
            <person name="Montejo-Kovacevich G."/>
            <person name="Yen C E."/>
        </authorList>
    </citation>
    <scope>NUCLEOTIDE SEQUENCE [LARGE SCALE GENOMIC DNA]</scope>
</reference>
<dbReference type="OrthoDB" id="6930634at2759"/>
<evidence type="ECO:0000259" key="6">
    <source>
        <dbReference type="PROSITE" id="PS50950"/>
    </source>
</evidence>
<evidence type="ECO:0000313" key="8">
    <source>
        <dbReference type="Proteomes" id="UP000494106"/>
    </source>
</evidence>
<keyword evidence="2 5" id="KW-0863">Zinc-finger</keyword>
<keyword evidence="1" id="KW-0479">Metal-binding</keyword>
<accession>A0A8S0YZC0</accession>
<evidence type="ECO:0000256" key="2">
    <source>
        <dbReference type="ARBA" id="ARBA00022771"/>
    </source>
</evidence>
<keyword evidence="3" id="KW-0862">Zinc</keyword>